<feature type="region of interest" description="Disordered" evidence="6">
    <location>
        <begin position="498"/>
        <end position="521"/>
    </location>
</feature>
<sequence>MTTSTTTARRSGPGAPPPATGPGSPRGVTQRVAVWSATHRRRAIGLWALMIVLAASITMFMAPKQATDLDLGVGESGRAAQTAADAGHPDPVVENALVTARTGTLDPDTADAAAHELVARLGALDEVASVSDPVTSQDGTAVLVQATMSADAADADAQVPALQEAVASVQADHPDLRVEEVGTASIDAQFQDWLGSQLGHATLLSVPLTLAILLVVFGAIVMAGIPVVLGLSSVAAGLGLWALASQALPDPGTVTDLLVLVGMAVGVDYSLFYLRRFREERRRLGEDATIDAISIAARTAGHSVVVSGLAVTLSMAGLYFAGNNQFSAMATGSILVVLVALVSSVTVLPALLAATARWSERPRVPVLWRLTGGRPRVVPALLRRVLARPVAATVAAGIALLALAAPVLGISLANGDVDEFPRTLSTMETYDRLVAEFPQGAPPDTVVVQVPAGSEDELRTQVAALDAAVARNPDVFAGTEKPWYSSDGRTAVVTVDVASPGTGSGGGSADAAPPASQTANDSVATLRDDVVPATVGSIAGATADVGGDAASSLDFTANLRHATPIVAVAVLGLTFLVMLVAFRSAVVAGLTVVLNVLSMAATFGVLTLVFQGTWAEGILGFTSSGHVVSWVPMLLFVVLSGLSLDYHVFVVSRIRENVRLGLSVREAILDGVSRTAGTITSAAAVMVGVFSLFGVLGFIELKQFGVGLVVGVVLDATVVRLVLLPATLMLARRRLWRPRPGARPVPELRSADR</sequence>
<dbReference type="PANTHER" id="PTHR33406">
    <property type="entry name" value="MEMBRANE PROTEIN MJ1562-RELATED"/>
    <property type="match status" value="1"/>
</dbReference>
<feature type="transmembrane region" description="Helical" evidence="7">
    <location>
        <begin position="254"/>
        <end position="274"/>
    </location>
</feature>
<dbReference type="RefSeq" id="WP_157803722.1">
    <property type="nucleotide sequence ID" value="NZ_PGTZ01000007.1"/>
</dbReference>
<evidence type="ECO:0000256" key="1">
    <source>
        <dbReference type="ARBA" id="ARBA00004651"/>
    </source>
</evidence>
<feature type="transmembrane region" description="Helical" evidence="7">
    <location>
        <begin position="630"/>
        <end position="654"/>
    </location>
</feature>
<keyword evidence="2" id="KW-1003">Cell membrane</keyword>
<keyword evidence="10" id="KW-1185">Reference proteome</keyword>
<dbReference type="PANTHER" id="PTHR33406:SF13">
    <property type="entry name" value="MEMBRANE PROTEIN YDFJ"/>
    <property type="match status" value="1"/>
</dbReference>
<feature type="region of interest" description="Disordered" evidence="6">
    <location>
        <begin position="1"/>
        <end position="29"/>
    </location>
</feature>
<dbReference type="InterPro" id="IPR004869">
    <property type="entry name" value="MMPL_dom"/>
</dbReference>
<feature type="transmembrane region" description="Helical" evidence="7">
    <location>
        <begin position="705"/>
        <end position="731"/>
    </location>
</feature>
<feature type="transmembrane region" description="Helical" evidence="7">
    <location>
        <begin position="675"/>
        <end position="699"/>
    </location>
</feature>
<dbReference type="InterPro" id="IPR000731">
    <property type="entry name" value="SSD"/>
</dbReference>
<feature type="transmembrane region" description="Helical" evidence="7">
    <location>
        <begin position="562"/>
        <end position="582"/>
    </location>
</feature>
<feature type="transmembrane region" description="Helical" evidence="7">
    <location>
        <begin position="589"/>
        <end position="610"/>
    </location>
</feature>
<evidence type="ECO:0000256" key="4">
    <source>
        <dbReference type="ARBA" id="ARBA00022989"/>
    </source>
</evidence>
<feature type="domain" description="SSD" evidence="8">
    <location>
        <begin position="211"/>
        <end position="354"/>
    </location>
</feature>
<proteinExistence type="predicted"/>
<evidence type="ECO:0000256" key="5">
    <source>
        <dbReference type="ARBA" id="ARBA00023136"/>
    </source>
</evidence>
<dbReference type="EMBL" id="PGTZ01000007">
    <property type="protein sequence ID" value="PJI93670.1"/>
    <property type="molecule type" value="Genomic_DNA"/>
</dbReference>
<dbReference type="AlphaFoldDB" id="A0A2M8WRV1"/>
<feature type="transmembrane region" description="Helical" evidence="7">
    <location>
        <begin position="44"/>
        <end position="62"/>
    </location>
</feature>
<keyword evidence="4 7" id="KW-1133">Transmembrane helix</keyword>
<gene>
    <name evidence="9" type="ORF">CLV34_1144</name>
</gene>
<dbReference type="PROSITE" id="PS50156">
    <property type="entry name" value="SSD"/>
    <property type="match status" value="1"/>
</dbReference>
<comment type="subcellular location">
    <subcellularLocation>
        <location evidence="1">Cell membrane</location>
        <topology evidence="1">Multi-pass membrane protein</topology>
    </subcellularLocation>
</comment>
<comment type="caution">
    <text evidence="9">The sequence shown here is derived from an EMBL/GenBank/DDBJ whole genome shotgun (WGS) entry which is preliminary data.</text>
</comment>
<dbReference type="Pfam" id="PF03176">
    <property type="entry name" value="MMPL"/>
    <property type="match status" value="2"/>
</dbReference>
<dbReference type="Proteomes" id="UP000231586">
    <property type="component" value="Unassembled WGS sequence"/>
</dbReference>
<name>A0A2M8WRV1_9MICO</name>
<dbReference type="GO" id="GO:0005886">
    <property type="term" value="C:plasma membrane"/>
    <property type="evidence" value="ECO:0007669"/>
    <property type="project" value="UniProtKB-SubCell"/>
</dbReference>
<evidence type="ECO:0000256" key="7">
    <source>
        <dbReference type="SAM" id="Phobius"/>
    </source>
</evidence>
<accession>A0A2M8WRV1</accession>
<feature type="transmembrane region" description="Helical" evidence="7">
    <location>
        <begin position="304"/>
        <end position="322"/>
    </location>
</feature>
<keyword evidence="5 7" id="KW-0472">Membrane</keyword>
<keyword evidence="3 7" id="KW-0812">Transmembrane</keyword>
<reference evidence="9 10" key="1">
    <citation type="submission" date="2017-11" db="EMBL/GenBank/DDBJ databases">
        <title>Genomic Encyclopedia of Archaeal and Bacterial Type Strains, Phase II (KMG-II): From Individual Species to Whole Genera.</title>
        <authorList>
            <person name="Goeker M."/>
        </authorList>
    </citation>
    <scope>NUCLEOTIDE SEQUENCE [LARGE SCALE GENOMIC DNA]</scope>
    <source>
        <strain evidence="9 10">DSM 22413</strain>
    </source>
</reference>
<protein>
    <submittedName>
        <fullName evidence="9">RND superfamily putative drug exporter</fullName>
    </submittedName>
</protein>
<feature type="transmembrane region" description="Helical" evidence="7">
    <location>
        <begin position="201"/>
        <end position="221"/>
    </location>
</feature>
<evidence type="ECO:0000256" key="2">
    <source>
        <dbReference type="ARBA" id="ARBA00022475"/>
    </source>
</evidence>
<evidence type="ECO:0000256" key="3">
    <source>
        <dbReference type="ARBA" id="ARBA00022692"/>
    </source>
</evidence>
<evidence type="ECO:0000256" key="6">
    <source>
        <dbReference type="SAM" id="MobiDB-lite"/>
    </source>
</evidence>
<organism evidence="9 10">
    <name type="scientific">Luteimicrobium subarcticum</name>
    <dbReference type="NCBI Taxonomy" id="620910"/>
    <lineage>
        <taxon>Bacteria</taxon>
        <taxon>Bacillati</taxon>
        <taxon>Actinomycetota</taxon>
        <taxon>Actinomycetes</taxon>
        <taxon>Micrococcales</taxon>
        <taxon>Luteimicrobium</taxon>
    </lineage>
</organism>
<evidence type="ECO:0000259" key="8">
    <source>
        <dbReference type="PROSITE" id="PS50156"/>
    </source>
</evidence>
<evidence type="ECO:0000313" key="9">
    <source>
        <dbReference type="EMBL" id="PJI93670.1"/>
    </source>
</evidence>
<feature type="transmembrane region" description="Helical" evidence="7">
    <location>
        <begin position="334"/>
        <end position="354"/>
    </location>
</feature>
<dbReference type="OrthoDB" id="7051771at2"/>
<feature type="transmembrane region" description="Helical" evidence="7">
    <location>
        <begin position="228"/>
        <end position="248"/>
    </location>
</feature>
<dbReference type="SUPFAM" id="SSF82866">
    <property type="entry name" value="Multidrug efflux transporter AcrB transmembrane domain"/>
    <property type="match status" value="2"/>
</dbReference>
<dbReference type="Gene3D" id="1.20.1640.10">
    <property type="entry name" value="Multidrug efflux transporter AcrB transmembrane domain"/>
    <property type="match status" value="2"/>
</dbReference>
<dbReference type="InterPro" id="IPR050545">
    <property type="entry name" value="Mycobact_MmpL"/>
</dbReference>
<evidence type="ECO:0000313" key="10">
    <source>
        <dbReference type="Proteomes" id="UP000231586"/>
    </source>
</evidence>
<feature type="transmembrane region" description="Helical" evidence="7">
    <location>
        <begin position="390"/>
        <end position="413"/>
    </location>
</feature>